<evidence type="ECO:0000256" key="3">
    <source>
        <dbReference type="ARBA" id="ARBA00022801"/>
    </source>
</evidence>
<dbReference type="SUPFAM" id="SSF51556">
    <property type="entry name" value="Metallo-dependent hydrolases"/>
    <property type="match status" value="1"/>
</dbReference>
<dbReference type="PANTHER" id="PTHR11113:SF14">
    <property type="entry name" value="N-ACETYLGLUCOSAMINE-6-PHOSPHATE DEACETYLASE"/>
    <property type="match status" value="1"/>
</dbReference>
<feature type="binding site" evidence="7">
    <location>
        <position position="254"/>
    </location>
    <ligand>
        <name>substrate</name>
    </ligand>
</feature>
<dbReference type="GO" id="GO:0008448">
    <property type="term" value="F:N-acetylglucosamine-6-phosphate deacetylase activity"/>
    <property type="evidence" value="ECO:0007669"/>
    <property type="project" value="InterPro"/>
</dbReference>
<dbReference type="Gene3D" id="3.20.20.140">
    <property type="entry name" value="Metal-dependent hydrolases"/>
    <property type="match status" value="1"/>
</dbReference>
<sequence length="384" mass="41195">MTSSQPDRALRVPSLFDGERWHHDCGLLLLAGCIDSLVPGPDIPAGIPCEELSRGYLAPGFIDLQVNGGGGMLFNNTPTVEALEHISASHRQGGTTSLLPTLLSDTRDVYEAGVTAVRGARRMGIAGILGIHIEGPFFAQARRGTHRADRLRIATGDDIDWLCRLTDLPRVLTLAPELMLPGQIRRLVDAGVMVCAGHSNASFTQVQQACSEGLRGFTHLFNAMSPLSAREPGVTGAALSSVGCWLGIIADGHHVHPASIRIAQRCAPPGKLYLVSDAMATAGSDRRSFELYGEIIEERDGRLVNSEGSLAGSAITMVDGVRYCHEKVGLALEECLRMASLYPAQFLDEPRLGRIAPGCRADLVLLDDALRVKATWVAGNRINH</sequence>
<organism evidence="10 11">
    <name type="scientific">Kineobactrum sediminis</name>
    <dbReference type="NCBI Taxonomy" id="1905677"/>
    <lineage>
        <taxon>Bacteria</taxon>
        <taxon>Pseudomonadati</taxon>
        <taxon>Pseudomonadota</taxon>
        <taxon>Gammaproteobacteria</taxon>
        <taxon>Cellvibrionales</taxon>
        <taxon>Halieaceae</taxon>
        <taxon>Kineobactrum</taxon>
    </lineage>
</organism>
<evidence type="ECO:0000256" key="2">
    <source>
        <dbReference type="ARBA" id="ARBA00022723"/>
    </source>
</evidence>
<dbReference type="Pfam" id="PF01979">
    <property type="entry name" value="Amidohydro_1"/>
    <property type="match status" value="1"/>
</dbReference>
<evidence type="ECO:0000313" key="10">
    <source>
        <dbReference type="EMBL" id="PLW81162.1"/>
    </source>
</evidence>
<keyword evidence="4 5" id="KW-0119">Carbohydrate metabolism</keyword>
<dbReference type="Gene3D" id="2.30.40.10">
    <property type="entry name" value="Urease, subunit C, domain 1"/>
    <property type="match status" value="1"/>
</dbReference>
<dbReference type="NCBIfam" id="TIGR00221">
    <property type="entry name" value="nagA"/>
    <property type="match status" value="1"/>
</dbReference>
<evidence type="ECO:0000256" key="4">
    <source>
        <dbReference type="ARBA" id="ARBA00023277"/>
    </source>
</evidence>
<reference evidence="11" key="1">
    <citation type="submission" date="2017-11" db="EMBL/GenBank/DDBJ databases">
        <title>The draft genome sequence of Chromatocurvus sp. F02.</title>
        <authorList>
            <person name="Du Z.-J."/>
            <person name="Chang Y.-Q."/>
        </authorList>
    </citation>
    <scope>NUCLEOTIDE SEQUENCE [LARGE SCALE GENOMIC DNA]</scope>
    <source>
        <strain evidence="11">F02</strain>
    </source>
</reference>
<dbReference type="InterPro" id="IPR006680">
    <property type="entry name" value="Amidohydro-rel"/>
</dbReference>
<feature type="binding site" evidence="7">
    <location>
        <position position="145"/>
    </location>
    <ligand>
        <name>substrate</name>
    </ligand>
</feature>
<accession>A0A2N5XYG8</accession>
<dbReference type="RefSeq" id="WP_101522753.1">
    <property type="nucleotide sequence ID" value="NZ_PKLZ01000016.1"/>
</dbReference>
<feature type="binding site" evidence="7">
    <location>
        <begin position="222"/>
        <end position="223"/>
    </location>
    <ligand>
        <name>substrate</name>
    </ligand>
</feature>
<evidence type="ECO:0000313" key="11">
    <source>
        <dbReference type="Proteomes" id="UP000234845"/>
    </source>
</evidence>
<dbReference type="AlphaFoldDB" id="A0A2N5XYG8"/>
<gene>
    <name evidence="10" type="primary">nagA</name>
    <name evidence="10" type="ORF">CWI75_17145</name>
</gene>
<feature type="domain" description="Amidohydrolase-related" evidence="9">
    <location>
        <begin position="56"/>
        <end position="380"/>
    </location>
</feature>
<keyword evidence="3 5" id="KW-0378">Hydrolase</keyword>
<dbReference type="PANTHER" id="PTHR11113">
    <property type="entry name" value="N-ACETYLGLUCOSAMINE-6-PHOSPHATE DEACETYLASE"/>
    <property type="match status" value="1"/>
</dbReference>
<dbReference type="GO" id="GO:0046872">
    <property type="term" value="F:metal ion binding"/>
    <property type="evidence" value="ECO:0007669"/>
    <property type="project" value="UniProtKB-KW"/>
</dbReference>
<evidence type="ECO:0000256" key="5">
    <source>
        <dbReference type="PIRNR" id="PIRNR038994"/>
    </source>
</evidence>
<dbReference type="EMBL" id="PKLZ01000016">
    <property type="protein sequence ID" value="PLW81162.1"/>
    <property type="molecule type" value="Genomic_DNA"/>
</dbReference>
<dbReference type="GO" id="GO:0006046">
    <property type="term" value="P:N-acetylglucosamine catabolic process"/>
    <property type="evidence" value="ECO:0007669"/>
    <property type="project" value="TreeGrafter"/>
</dbReference>
<feature type="binding site" evidence="8">
    <location>
        <position position="134"/>
    </location>
    <ligand>
        <name>Zn(2+)</name>
        <dbReference type="ChEBI" id="CHEBI:29105"/>
    </ligand>
</feature>
<protein>
    <submittedName>
        <fullName evidence="10">N-acetylglucosamine-6-phosphate deacetylase</fullName>
    </submittedName>
</protein>
<evidence type="ECO:0000256" key="1">
    <source>
        <dbReference type="ARBA" id="ARBA00010716"/>
    </source>
</evidence>
<evidence type="ECO:0000256" key="8">
    <source>
        <dbReference type="PIRSR" id="PIRSR038994-3"/>
    </source>
</evidence>
<evidence type="ECO:0000256" key="6">
    <source>
        <dbReference type="PIRSR" id="PIRSR038994-1"/>
    </source>
</evidence>
<comment type="caution">
    <text evidence="10">The sequence shown here is derived from an EMBL/GenBank/DDBJ whole genome shotgun (WGS) entry which is preliminary data.</text>
</comment>
<dbReference type="PIRSF" id="PIRSF038994">
    <property type="entry name" value="NagA"/>
    <property type="match status" value="1"/>
</dbReference>
<keyword evidence="11" id="KW-1185">Reference proteome</keyword>
<feature type="binding site" evidence="7">
    <location>
        <begin position="310"/>
        <end position="312"/>
    </location>
    <ligand>
        <name>substrate</name>
    </ligand>
</feature>
<dbReference type="Proteomes" id="UP000234845">
    <property type="component" value="Unassembled WGS sequence"/>
</dbReference>
<proteinExistence type="inferred from homology"/>
<feature type="active site" description="Proton donor/acceptor" evidence="6">
    <location>
        <position position="277"/>
    </location>
</feature>
<feature type="binding site" evidence="8">
    <location>
        <position position="198"/>
    </location>
    <ligand>
        <name>Zn(2+)</name>
        <dbReference type="ChEBI" id="CHEBI:29105"/>
    </ligand>
</feature>
<dbReference type="InterPro" id="IPR011059">
    <property type="entry name" value="Metal-dep_hydrolase_composite"/>
</dbReference>
<dbReference type="InterPro" id="IPR003764">
    <property type="entry name" value="GlcNAc_6-P_deAcase"/>
</dbReference>
<dbReference type="InterPro" id="IPR032466">
    <property type="entry name" value="Metal_Hydrolase"/>
</dbReference>
<keyword evidence="2 8" id="KW-0479">Metal-binding</keyword>
<comment type="cofactor">
    <cofactor evidence="8">
        <name>a divalent metal cation</name>
        <dbReference type="ChEBI" id="CHEBI:60240"/>
    </cofactor>
    <text evidence="8">Binds 1 divalent metal cation per subunit.</text>
</comment>
<feature type="binding site" evidence="8">
    <location>
        <position position="219"/>
    </location>
    <ligand>
        <name>Zn(2+)</name>
        <dbReference type="ChEBI" id="CHEBI:29105"/>
    </ligand>
</feature>
<dbReference type="CDD" id="cd00854">
    <property type="entry name" value="NagA"/>
    <property type="match status" value="1"/>
</dbReference>
<evidence type="ECO:0000256" key="7">
    <source>
        <dbReference type="PIRSR" id="PIRSR038994-2"/>
    </source>
</evidence>
<dbReference type="OrthoDB" id="9776488at2"/>
<comment type="similarity">
    <text evidence="1 5">Belongs to the metallo-dependent hydrolases superfamily. NagA family.</text>
</comment>
<feature type="binding site" evidence="7">
    <location>
        <position position="230"/>
    </location>
    <ligand>
        <name>substrate</name>
    </ligand>
</feature>
<name>A0A2N5XYG8_9GAMM</name>
<dbReference type="SUPFAM" id="SSF51338">
    <property type="entry name" value="Composite domain of metallo-dependent hydrolases"/>
    <property type="match status" value="1"/>
</dbReference>
<evidence type="ECO:0000259" key="9">
    <source>
        <dbReference type="Pfam" id="PF01979"/>
    </source>
</evidence>